<sequence length="132" mass="14891">MSEKNKSRRRKSELREREELRSARRSKGTSDLFLGRRHFGCNGRERSSGFQLLTSLATVLLPLGFQALPGLGSKCFNIFLKIWSKCASGQNATSLGFSRSRKFLTGGFLSLEIFFWFPLLIALSGRLLNEKA</sequence>
<keyword evidence="4" id="KW-1185">Reference proteome</keyword>
<reference evidence="3" key="1">
    <citation type="submission" date="2020-12" db="EMBL/GenBank/DDBJ databases">
        <title>WGS assembly of Carya illinoinensis cv. Pawnee.</title>
        <authorList>
            <person name="Platts A."/>
            <person name="Shu S."/>
            <person name="Wright S."/>
            <person name="Barry K."/>
            <person name="Edger P."/>
            <person name="Pires J.C."/>
            <person name="Schmutz J."/>
        </authorList>
    </citation>
    <scope>NUCLEOTIDE SEQUENCE</scope>
    <source>
        <tissue evidence="3">Leaf</tissue>
    </source>
</reference>
<protein>
    <submittedName>
        <fullName evidence="3">Uncharacterized protein</fullName>
    </submittedName>
</protein>
<dbReference type="AlphaFoldDB" id="A0A8T1NNX2"/>
<organism evidence="3 4">
    <name type="scientific">Carya illinoinensis</name>
    <name type="common">Pecan</name>
    <dbReference type="NCBI Taxonomy" id="32201"/>
    <lineage>
        <taxon>Eukaryota</taxon>
        <taxon>Viridiplantae</taxon>
        <taxon>Streptophyta</taxon>
        <taxon>Embryophyta</taxon>
        <taxon>Tracheophyta</taxon>
        <taxon>Spermatophyta</taxon>
        <taxon>Magnoliopsida</taxon>
        <taxon>eudicotyledons</taxon>
        <taxon>Gunneridae</taxon>
        <taxon>Pentapetalae</taxon>
        <taxon>rosids</taxon>
        <taxon>fabids</taxon>
        <taxon>Fagales</taxon>
        <taxon>Juglandaceae</taxon>
        <taxon>Carya</taxon>
    </lineage>
</organism>
<evidence type="ECO:0000256" key="1">
    <source>
        <dbReference type="SAM" id="MobiDB-lite"/>
    </source>
</evidence>
<keyword evidence="2" id="KW-0812">Transmembrane</keyword>
<proteinExistence type="predicted"/>
<gene>
    <name evidence="3" type="ORF">CIPAW_12G071400</name>
</gene>
<evidence type="ECO:0000256" key="2">
    <source>
        <dbReference type="SAM" id="Phobius"/>
    </source>
</evidence>
<feature type="region of interest" description="Disordered" evidence="1">
    <location>
        <begin position="1"/>
        <end position="27"/>
    </location>
</feature>
<name>A0A8T1NNX2_CARIL</name>
<feature type="compositionally biased region" description="Basic and acidic residues" evidence="1">
    <location>
        <begin position="13"/>
        <end position="22"/>
    </location>
</feature>
<dbReference type="EMBL" id="CM031820">
    <property type="protein sequence ID" value="KAG6633766.1"/>
    <property type="molecule type" value="Genomic_DNA"/>
</dbReference>
<keyword evidence="2" id="KW-0472">Membrane</keyword>
<feature type="compositionally biased region" description="Basic residues" evidence="1">
    <location>
        <begin position="1"/>
        <end position="12"/>
    </location>
</feature>
<keyword evidence="2" id="KW-1133">Transmembrane helix</keyword>
<comment type="caution">
    <text evidence="3">The sequence shown here is derived from an EMBL/GenBank/DDBJ whole genome shotgun (WGS) entry which is preliminary data.</text>
</comment>
<evidence type="ECO:0000313" key="3">
    <source>
        <dbReference type="EMBL" id="KAG6633766.1"/>
    </source>
</evidence>
<feature type="transmembrane region" description="Helical" evidence="2">
    <location>
        <begin position="103"/>
        <end position="123"/>
    </location>
</feature>
<evidence type="ECO:0000313" key="4">
    <source>
        <dbReference type="Proteomes" id="UP000811609"/>
    </source>
</evidence>
<accession>A0A8T1NNX2</accession>
<dbReference type="Proteomes" id="UP000811609">
    <property type="component" value="Chromosome 12"/>
</dbReference>